<dbReference type="PANTHER" id="PTHR15680">
    <property type="entry name" value="RIBOSOMAL PROTEIN L19"/>
    <property type="match status" value="1"/>
</dbReference>
<dbReference type="InterPro" id="IPR001857">
    <property type="entry name" value="Ribosomal_bL19"/>
</dbReference>
<dbReference type="Pfam" id="PF01245">
    <property type="entry name" value="Ribosomal_L19"/>
    <property type="match status" value="1"/>
</dbReference>
<evidence type="ECO:0000256" key="3">
    <source>
        <dbReference type="ARBA" id="ARBA00023274"/>
    </source>
</evidence>
<organism evidence="8">
    <name type="scientific">candidate division WS2 bacterium ADurb.Bin280</name>
    <dbReference type="NCBI Taxonomy" id="1852829"/>
    <lineage>
        <taxon>Bacteria</taxon>
        <taxon>candidate division WS2</taxon>
    </lineage>
</organism>
<dbReference type="GO" id="GO:0006412">
    <property type="term" value="P:translation"/>
    <property type="evidence" value="ECO:0007669"/>
    <property type="project" value="UniProtKB-UniRule"/>
</dbReference>
<dbReference type="NCBIfam" id="TIGR01024">
    <property type="entry name" value="rplS_bact"/>
    <property type="match status" value="1"/>
</dbReference>
<evidence type="ECO:0000256" key="1">
    <source>
        <dbReference type="ARBA" id="ARBA00005781"/>
    </source>
</evidence>
<evidence type="ECO:0000256" key="7">
    <source>
        <dbReference type="SAM" id="MobiDB-lite"/>
    </source>
</evidence>
<dbReference type="Gene3D" id="2.30.30.790">
    <property type="match status" value="1"/>
</dbReference>
<proteinExistence type="inferred from homology"/>
<evidence type="ECO:0000256" key="6">
    <source>
        <dbReference type="RuleBase" id="RU000559"/>
    </source>
</evidence>
<name>A0A1V5SGY0_9BACT</name>
<evidence type="ECO:0000313" key="8">
    <source>
        <dbReference type="EMBL" id="OQA53441.1"/>
    </source>
</evidence>
<dbReference type="AlphaFoldDB" id="A0A1V5SGY0"/>
<dbReference type="PANTHER" id="PTHR15680:SF9">
    <property type="entry name" value="LARGE RIBOSOMAL SUBUNIT PROTEIN BL19M"/>
    <property type="match status" value="1"/>
</dbReference>
<dbReference type="InterPro" id="IPR008991">
    <property type="entry name" value="Translation_prot_SH3-like_sf"/>
</dbReference>
<feature type="region of interest" description="Disordered" evidence="7">
    <location>
        <begin position="122"/>
        <end position="195"/>
    </location>
</feature>
<dbReference type="Proteomes" id="UP000485367">
    <property type="component" value="Unassembled WGS sequence"/>
</dbReference>
<feature type="compositionally biased region" description="Acidic residues" evidence="7">
    <location>
        <begin position="138"/>
        <end position="151"/>
    </location>
</feature>
<dbReference type="InterPro" id="IPR038657">
    <property type="entry name" value="Ribosomal_bL19_sf"/>
</dbReference>
<dbReference type="EMBL" id="MWBO01000002">
    <property type="protein sequence ID" value="OQA53441.1"/>
    <property type="molecule type" value="Genomic_DNA"/>
</dbReference>
<evidence type="ECO:0000256" key="2">
    <source>
        <dbReference type="ARBA" id="ARBA00022980"/>
    </source>
</evidence>
<evidence type="ECO:0000256" key="5">
    <source>
        <dbReference type="HAMAP-Rule" id="MF_00402"/>
    </source>
</evidence>
<sequence>MDSQITQNHFQIKKNVPELNPGDRIRVHQKIKEGNKERVQVFEGLVIKTQHGRGINGTFTVRRISLGVGVEKTLPLHLPTIVKIEKIRSAKVRRAKLYYVRDLIGKRARRLKKEKEDAAVWEDVVKENPPADEQKDLEQEEAEQETQEQDDVEVKGEEKPENEKEKVDEPKSDDAKPKEEPKKEKDAEDKDKKED</sequence>
<dbReference type="HAMAP" id="MF_00402">
    <property type="entry name" value="Ribosomal_bL19"/>
    <property type="match status" value="1"/>
</dbReference>
<feature type="compositionally biased region" description="Basic and acidic residues" evidence="7">
    <location>
        <begin position="152"/>
        <end position="195"/>
    </location>
</feature>
<dbReference type="SUPFAM" id="SSF50104">
    <property type="entry name" value="Translation proteins SH3-like domain"/>
    <property type="match status" value="1"/>
</dbReference>
<dbReference type="PRINTS" id="PR00061">
    <property type="entry name" value="RIBOSOMALL19"/>
</dbReference>
<dbReference type="GO" id="GO:0003735">
    <property type="term" value="F:structural constituent of ribosome"/>
    <property type="evidence" value="ECO:0007669"/>
    <property type="project" value="InterPro"/>
</dbReference>
<comment type="function">
    <text evidence="5 6">This protein is located at the 30S-50S ribosomal subunit interface and may play a role in the structure and function of the aminoacyl-tRNA binding site.</text>
</comment>
<keyword evidence="2 5" id="KW-0689">Ribosomal protein</keyword>
<dbReference type="GO" id="GO:0022625">
    <property type="term" value="C:cytosolic large ribosomal subunit"/>
    <property type="evidence" value="ECO:0007669"/>
    <property type="project" value="TreeGrafter"/>
</dbReference>
<comment type="similarity">
    <text evidence="1 5 6">Belongs to the bacterial ribosomal protein bL19 family.</text>
</comment>
<gene>
    <name evidence="5 8" type="primary">rplS</name>
    <name evidence="8" type="ORF">BWY43_00014</name>
</gene>
<protein>
    <recommendedName>
        <fullName evidence="4 5">Large ribosomal subunit protein bL19</fullName>
    </recommendedName>
</protein>
<keyword evidence="3 5" id="KW-0687">Ribonucleoprotein</keyword>
<accession>A0A1V5SGY0</accession>
<evidence type="ECO:0000256" key="4">
    <source>
        <dbReference type="ARBA" id="ARBA00035171"/>
    </source>
</evidence>
<reference evidence="8" key="1">
    <citation type="submission" date="2017-02" db="EMBL/GenBank/DDBJ databases">
        <title>Delving into the versatile metabolic prowess of the omnipresent phylum Bacteroidetes.</title>
        <authorList>
            <person name="Nobu M.K."/>
            <person name="Mei R."/>
            <person name="Narihiro T."/>
            <person name="Kuroda K."/>
            <person name="Liu W.-T."/>
        </authorList>
    </citation>
    <scope>NUCLEOTIDE SEQUENCE</scope>
    <source>
        <strain evidence="8">ADurb.Bin280</strain>
    </source>
</reference>
<comment type="caution">
    <text evidence="8">The sequence shown here is derived from an EMBL/GenBank/DDBJ whole genome shotgun (WGS) entry which is preliminary data.</text>
</comment>